<keyword evidence="1" id="KW-0175">Coiled coil</keyword>
<dbReference type="EMBL" id="SZWE01000001">
    <property type="protein sequence ID" value="MRU15488.1"/>
    <property type="molecule type" value="Genomic_DNA"/>
</dbReference>
<evidence type="ECO:0000313" key="3">
    <source>
        <dbReference type="Proteomes" id="UP000564704"/>
    </source>
</evidence>
<accession>A0A844D2N4</accession>
<sequence length="318" mass="33158">MLLGGIAAGAIGIGAAQYLPDGFLPFGTTSEDPKTDEIQAALDTQATQIAELNEKLSAAAQSPDLSGIETAQDSIASSVSEISAQVSKIETRLSELDTRLTDVEQRPITEGASDAAVAAYERELRALQDAMAAQRSEIEDMTAEARKLEEDAAATAQETMRRAALTRIQTALESGTGFAPALADLEATGAQVPEALKAVAEDGVPSLTALQESFPDAARKALATSRSVVTGEGKTSGFSDFLFAQLGARSLEPKEGNSPDAILSRAEAALRDGRLTDALAEIEGLPEQGRAELSDWSGEVARRLDAISAAQALGENLN</sequence>
<evidence type="ECO:0008006" key="4">
    <source>
        <dbReference type="Google" id="ProtNLM"/>
    </source>
</evidence>
<organism evidence="2 3">
    <name type="scientific">Roseovarius bejariae</name>
    <dbReference type="NCBI Taxonomy" id="2576383"/>
    <lineage>
        <taxon>Bacteria</taxon>
        <taxon>Pseudomonadati</taxon>
        <taxon>Pseudomonadota</taxon>
        <taxon>Alphaproteobacteria</taxon>
        <taxon>Rhodobacterales</taxon>
        <taxon>Roseobacteraceae</taxon>
        <taxon>Roseovarius</taxon>
    </lineage>
</organism>
<feature type="coiled-coil region" evidence="1">
    <location>
        <begin position="86"/>
        <end position="158"/>
    </location>
</feature>
<feature type="coiled-coil region" evidence="1">
    <location>
        <begin position="35"/>
        <end position="62"/>
    </location>
</feature>
<evidence type="ECO:0000256" key="1">
    <source>
        <dbReference type="SAM" id="Coils"/>
    </source>
</evidence>
<protein>
    <recommendedName>
        <fullName evidence="4">Inner membrane protein</fullName>
    </recommendedName>
</protein>
<dbReference type="AlphaFoldDB" id="A0A844D2N4"/>
<gene>
    <name evidence="2" type="ORF">FDP25_08605</name>
</gene>
<name>A0A844D2N4_9RHOB</name>
<keyword evidence="3" id="KW-1185">Reference proteome</keyword>
<reference evidence="2 3" key="1">
    <citation type="submission" date="2019-05" db="EMBL/GenBank/DDBJ databases">
        <title>Roseovarius bejariae sp. nov., a moderately halophylic bacterium isolated from a saline soil in Rambla Salada (Murcia).</title>
        <authorList>
            <person name="Castro D.J."/>
            <person name="Gomez-Altuve A."/>
            <person name="Reina J.C."/>
            <person name="Rodriguez M."/>
            <person name="Sampedro I."/>
            <person name="Llamas I."/>
            <person name="Martinez-Checa F."/>
        </authorList>
    </citation>
    <scope>NUCLEOTIDE SEQUENCE [LARGE SCALE GENOMIC DNA]</scope>
    <source>
        <strain evidence="2 3">A21</strain>
    </source>
</reference>
<dbReference type="Gene3D" id="1.10.287.1490">
    <property type="match status" value="1"/>
</dbReference>
<dbReference type="Proteomes" id="UP000564704">
    <property type="component" value="Unassembled WGS sequence"/>
</dbReference>
<proteinExistence type="predicted"/>
<evidence type="ECO:0000313" key="2">
    <source>
        <dbReference type="EMBL" id="MRU15488.1"/>
    </source>
</evidence>
<comment type="caution">
    <text evidence="2">The sequence shown here is derived from an EMBL/GenBank/DDBJ whole genome shotgun (WGS) entry which is preliminary data.</text>
</comment>